<dbReference type="InterPro" id="IPR010982">
    <property type="entry name" value="Lambda_DNA-bd_dom_sf"/>
</dbReference>
<evidence type="ECO:0000313" key="1">
    <source>
        <dbReference type="EMBL" id="NEI52694.1"/>
    </source>
</evidence>
<dbReference type="AlphaFoldDB" id="A0AAE5C5N9"/>
<dbReference type="EMBL" id="WUFC01000046">
    <property type="protein sequence ID" value="NEI52694.1"/>
    <property type="molecule type" value="Genomic_DNA"/>
</dbReference>
<dbReference type="Gene3D" id="1.10.260.40">
    <property type="entry name" value="lambda repressor-like DNA-binding domains"/>
    <property type="match status" value="1"/>
</dbReference>
<evidence type="ECO:0000313" key="2">
    <source>
        <dbReference type="Proteomes" id="UP000661163"/>
    </source>
</evidence>
<gene>
    <name evidence="1" type="ORF">GR217_34310</name>
</gene>
<sequence length="59" mass="6347">MMTAAEYKAALDALNLTQQQAAKSLGVSYRTSQRYAKQGAPRHIALALEALAAQRKEAA</sequence>
<proteinExistence type="predicted"/>
<dbReference type="GO" id="GO:0003677">
    <property type="term" value="F:DNA binding"/>
    <property type="evidence" value="ECO:0007669"/>
    <property type="project" value="InterPro"/>
</dbReference>
<dbReference type="Proteomes" id="UP000661163">
    <property type="component" value="Unassembled WGS sequence"/>
</dbReference>
<evidence type="ECO:0008006" key="3">
    <source>
        <dbReference type="Google" id="ProtNLM"/>
    </source>
</evidence>
<protein>
    <recommendedName>
        <fullName evidence="3">Helix-turn-helix domain-containing protein</fullName>
    </recommendedName>
</protein>
<name>A0AAE5C5N9_9HYPH</name>
<organism evidence="1 2">
    <name type="scientific">Rhizobium ruizarguesonis</name>
    <dbReference type="NCBI Taxonomy" id="2081791"/>
    <lineage>
        <taxon>Bacteria</taxon>
        <taxon>Pseudomonadati</taxon>
        <taxon>Pseudomonadota</taxon>
        <taxon>Alphaproteobacteria</taxon>
        <taxon>Hyphomicrobiales</taxon>
        <taxon>Rhizobiaceae</taxon>
        <taxon>Rhizobium/Agrobacterium group</taxon>
        <taxon>Rhizobium</taxon>
    </lineage>
</organism>
<dbReference type="SUPFAM" id="SSF47413">
    <property type="entry name" value="lambda repressor-like DNA-binding domains"/>
    <property type="match status" value="1"/>
</dbReference>
<dbReference type="RefSeq" id="WP_164566540.1">
    <property type="nucleotide sequence ID" value="NZ_WUFC01000046.1"/>
</dbReference>
<accession>A0AAE5C5N9</accession>
<reference evidence="1 2" key="1">
    <citation type="submission" date="2019-12" db="EMBL/GenBank/DDBJ databases">
        <title>Rhizobium genotypes associated with high levels of biological nitrogen fixation by grain legumes in a temperate-maritime cropping system.</title>
        <authorList>
            <person name="Maluk M."/>
            <person name="Francesc Ferrando Molina F."/>
            <person name="Lopez Del Egido L."/>
            <person name="Lafos M."/>
            <person name="Langarica-Fuentes A."/>
            <person name="Gebre Yohannes G."/>
            <person name="Young M.W."/>
            <person name="Martin P."/>
            <person name="Gantlett R."/>
            <person name="Kenicer G."/>
            <person name="Hawes C."/>
            <person name="Begg G.S."/>
            <person name="Quilliam R.S."/>
            <person name="Squire G.R."/>
            <person name="Poole P.S."/>
            <person name="Young P.W."/>
            <person name="Iannetta P.M."/>
            <person name="James E.K."/>
        </authorList>
    </citation>
    <scope>NUCLEOTIDE SEQUENCE [LARGE SCALE GENOMIC DNA]</scope>
    <source>
        <strain evidence="1 2">JHI985</strain>
    </source>
</reference>
<comment type="caution">
    <text evidence="1">The sequence shown here is derived from an EMBL/GenBank/DDBJ whole genome shotgun (WGS) entry which is preliminary data.</text>
</comment>